<reference evidence="2 3" key="1">
    <citation type="submission" date="2015-09" db="EMBL/GenBank/DDBJ databases">
        <title>Genome announcement of multiple Pseudomonas syringae strains.</title>
        <authorList>
            <person name="Thakur S."/>
            <person name="Wang P.W."/>
            <person name="Gong Y."/>
            <person name="Weir B.S."/>
            <person name="Guttman D.S."/>
        </authorList>
    </citation>
    <scope>NUCLEOTIDE SEQUENCE [LARGE SCALE GENOMIC DNA]</scope>
    <source>
        <strain evidence="2 3">ICMP17524</strain>
    </source>
</reference>
<evidence type="ECO:0000313" key="2">
    <source>
        <dbReference type="EMBL" id="KPW95114.1"/>
    </source>
</evidence>
<comment type="caution">
    <text evidence="2">The sequence shown here is derived from an EMBL/GenBank/DDBJ whole genome shotgun (WGS) entry which is preliminary data.</text>
</comment>
<evidence type="ECO:0000256" key="1">
    <source>
        <dbReference type="SAM" id="MobiDB-lite"/>
    </source>
</evidence>
<proteinExistence type="predicted"/>
<gene>
    <name evidence="2" type="ORF">ALO50_103528</name>
</gene>
<dbReference type="Proteomes" id="UP000050356">
    <property type="component" value="Unassembled WGS sequence"/>
</dbReference>
<organism evidence="2 3">
    <name type="scientific">Pseudomonas syringae pv. cerasicola</name>
    <dbReference type="NCBI Taxonomy" id="264451"/>
    <lineage>
        <taxon>Bacteria</taxon>
        <taxon>Pseudomonadati</taxon>
        <taxon>Pseudomonadota</taxon>
        <taxon>Gammaproteobacteria</taxon>
        <taxon>Pseudomonadales</taxon>
        <taxon>Pseudomonadaceae</taxon>
        <taxon>Pseudomonas</taxon>
        <taxon>Pseudomonas syringae</taxon>
    </lineage>
</organism>
<dbReference type="AlphaFoldDB" id="A0A0P9P973"/>
<sequence length="45" mass="4788">MHCTQTCGSELAREEASAIRKNSSLEQSPSRASEASPGSLPQKRA</sequence>
<evidence type="ECO:0000313" key="3">
    <source>
        <dbReference type="Proteomes" id="UP000050356"/>
    </source>
</evidence>
<dbReference type="EMBL" id="LJQA01000365">
    <property type="protein sequence ID" value="KPW95114.1"/>
    <property type="molecule type" value="Genomic_DNA"/>
</dbReference>
<feature type="region of interest" description="Disordered" evidence="1">
    <location>
        <begin position="1"/>
        <end position="45"/>
    </location>
</feature>
<accession>A0A0P9P973</accession>
<protein>
    <submittedName>
        <fullName evidence="2">Uncharacterized protein</fullName>
    </submittedName>
</protein>
<feature type="compositionally biased region" description="Polar residues" evidence="1">
    <location>
        <begin position="20"/>
        <end position="33"/>
    </location>
</feature>
<name>A0A0P9P973_PSESX</name>
<dbReference type="PATRIC" id="fig|264451.4.peg.360"/>